<dbReference type="InterPro" id="IPR002197">
    <property type="entry name" value="HTH_Fis"/>
</dbReference>
<dbReference type="PROSITE" id="PS50045">
    <property type="entry name" value="SIGMA54_INTERACT_4"/>
    <property type="match status" value="1"/>
</dbReference>
<keyword evidence="10" id="KW-1185">Reference proteome</keyword>
<dbReference type="InterPro" id="IPR001789">
    <property type="entry name" value="Sig_transdc_resp-reg_receiver"/>
</dbReference>
<name>A0ABT9EIQ5_9SPHN</name>
<dbReference type="Proteomes" id="UP001230685">
    <property type="component" value="Unassembled WGS sequence"/>
</dbReference>
<dbReference type="InterPro" id="IPR058031">
    <property type="entry name" value="AAA_lid_NorR"/>
</dbReference>
<dbReference type="InterPro" id="IPR002078">
    <property type="entry name" value="Sigma_54_int"/>
</dbReference>
<keyword evidence="4" id="KW-0805">Transcription regulation</keyword>
<dbReference type="Pfam" id="PF25601">
    <property type="entry name" value="AAA_lid_14"/>
    <property type="match status" value="1"/>
</dbReference>
<dbReference type="PRINTS" id="PR01590">
    <property type="entry name" value="HTHFIS"/>
</dbReference>
<evidence type="ECO:0000256" key="6">
    <source>
        <dbReference type="PROSITE-ProRule" id="PRU00169"/>
    </source>
</evidence>
<sequence length="425" mass="46067">MLLIDDDDDLRTALVDSFAIAGLEVDDFGDGVAALAGMEPGYAGVVVADIRMPRMDGHAVLEAVVALDAEIPVILMTGHGDVAMAVAALKRGAFDFIAKPFAADHLVASVLRAMDARRLVLENRRLRIAAEDAESHYPLLGTTASMTALRHALRQLAQVDVDVLIEGETGTGKEVAARQLHRWSARRNRPFVAVDCAAMPDHLIDEVLFGDRGSGGRIAEANRGTLFLDEIDSMSTAMQGKLLRIIEERELPATGAAGPRIVDLRVVAAAKADLAAAVARGDFREDLLYRLETVRVRMPPLRERRADVAMLFAYFLREAAERFDRPVPPITGLVEARLLADPWRGNVRALQNYAVQTVLSLGGEPAATDDLSLADQVARFEAAVIADTLQRVSGDVAAAADALQLPRRSLYDRLQRHGIDAGTYR</sequence>
<dbReference type="SMART" id="SM00382">
    <property type="entry name" value="AAA"/>
    <property type="match status" value="1"/>
</dbReference>
<evidence type="ECO:0000256" key="1">
    <source>
        <dbReference type="ARBA" id="ARBA00022741"/>
    </source>
</evidence>
<reference evidence="9 10" key="1">
    <citation type="submission" date="2023-07" db="EMBL/GenBank/DDBJ databases">
        <authorList>
            <person name="Kim M.K."/>
        </authorList>
    </citation>
    <scope>NUCLEOTIDE SEQUENCE [LARGE SCALE GENOMIC DNA]</scope>
    <source>
        <strain evidence="9 10">KR1UV-12</strain>
    </source>
</reference>
<evidence type="ECO:0000313" key="9">
    <source>
        <dbReference type="EMBL" id="MDP1026831.1"/>
    </source>
</evidence>
<keyword evidence="5" id="KW-0804">Transcription</keyword>
<dbReference type="Pfam" id="PF02954">
    <property type="entry name" value="HTH_8"/>
    <property type="match status" value="1"/>
</dbReference>
<feature type="domain" description="Response regulatory" evidence="8">
    <location>
        <begin position="1"/>
        <end position="114"/>
    </location>
</feature>
<evidence type="ECO:0000256" key="3">
    <source>
        <dbReference type="ARBA" id="ARBA00023012"/>
    </source>
</evidence>
<dbReference type="Pfam" id="PF00158">
    <property type="entry name" value="Sigma54_activat"/>
    <property type="match status" value="1"/>
</dbReference>
<dbReference type="Pfam" id="PF00072">
    <property type="entry name" value="Response_reg"/>
    <property type="match status" value="1"/>
</dbReference>
<dbReference type="CDD" id="cd00009">
    <property type="entry name" value="AAA"/>
    <property type="match status" value="1"/>
</dbReference>
<dbReference type="Gene3D" id="3.40.50.300">
    <property type="entry name" value="P-loop containing nucleotide triphosphate hydrolases"/>
    <property type="match status" value="1"/>
</dbReference>
<dbReference type="Gene3D" id="1.10.8.60">
    <property type="match status" value="1"/>
</dbReference>
<dbReference type="InterPro" id="IPR003593">
    <property type="entry name" value="AAA+_ATPase"/>
</dbReference>
<dbReference type="InterPro" id="IPR009057">
    <property type="entry name" value="Homeodomain-like_sf"/>
</dbReference>
<dbReference type="EMBL" id="JAUUDS010000002">
    <property type="protein sequence ID" value="MDP1026831.1"/>
    <property type="molecule type" value="Genomic_DNA"/>
</dbReference>
<dbReference type="SUPFAM" id="SSF52172">
    <property type="entry name" value="CheY-like"/>
    <property type="match status" value="1"/>
</dbReference>
<dbReference type="PANTHER" id="PTHR32071:SF57">
    <property type="entry name" value="C4-DICARBOXYLATE TRANSPORT TRANSCRIPTIONAL REGULATORY PROTEIN DCTD"/>
    <property type="match status" value="1"/>
</dbReference>
<evidence type="ECO:0000256" key="4">
    <source>
        <dbReference type="ARBA" id="ARBA00023015"/>
    </source>
</evidence>
<dbReference type="SUPFAM" id="SSF52540">
    <property type="entry name" value="P-loop containing nucleoside triphosphate hydrolases"/>
    <property type="match status" value="1"/>
</dbReference>
<feature type="domain" description="Sigma-54 factor interaction" evidence="7">
    <location>
        <begin position="139"/>
        <end position="359"/>
    </location>
</feature>
<proteinExistence type="predicted"/>
<dbReference type="Gene3D" id="3.40.50.2300">
    <property type="match status" value="1"/>
</dbReference>
<evidence type="ECO:0000256" key="2">
    <source>
        <dbReference type="ARBA" id="ARBA00022840"/>
    </source>
</evidence>
<evidence type="ECO:0000313" key="10">
    <source>
        <dbReference type="Proteomes" id="UP001230685"/>
    </source>
</evidence>
<dbReference type="RefSeq" id="WP_305172837.1">
    <property type="nucleotide sequence ID" value="NZ_JAUUDS010000002.1"/>
</dbReference>
<protein>
    <submittedName>
        <fullName evidence="9">Sigma-54 dependent transcriptional regulator</fullName>
    </submittedName>
</protein>
<dbReference type="Gene3D" id="1.10.10.60">
    <property type="entry name" value="Homeodomain-like"/>
    <property type="match status" value="1"/>
</dbReference>
<dbReference type="InterPro" id="IPR027417">
    <property type="entry name" value="P-loop_NTPase"/>
</dbReference>
<accession>A0ABT9EIQ5</accession>
<comment type="caution">
    <text evidence="9">The sequence shown here is derived from an EMBL/GenBank/DDBJ whole genome shotgun (WGS) entry which is preliminary data.</text>
</comment>
<dbReference type="InterPro" id="IPR011006">
    <property type="entry name" value="CheY-like_superfamily"/>
</dbReference>
<evidence type="ECO:0000259" key="8">
    <source>
        <dbReference type="PROSITE" id="PS50110"/>
    </source>
</evidence>
<dbReference type="SMART" id="SM00448">
    <property type="entry name" value="REC"/>
    <property type="match status" value="1"/>
</dbReference>
<dbReference type="PANTHER" id="PTHR32071">
    <property type="entry name" value="TRANSCRIPTIONAL REGULATORY PROTEIN"/>
    <property type="match status" value="1"/>
</dbReference>
<keyword evidence="1" id="KW-0547">Nucleotide-binding</keyword>
<dbReference type="PROSITE" id="PS50110">
    <property type="entry name" value="RESPONSE_REGULATORY"/>
    <property type="match status" value="1"/>
</dbReference>
<gene>
    <name evidence="9" type="ORF">Q5H91_06380</name>
</gene>
<keyword evidence="6" id="KW-0597">Phosphoprotein</keyword>
<dbReference type="SUPFAM" id="SSF46689">
    <property type="entry name" value="Homeodomain-like"/>
    <property type="match status" value="1"/>
</dbReference>
<evidence type="ECO:0000256" key="5">
    <source>
        <dbReference type="ARBA" id="ARBA00023163"/>
    </source>
</evidence>
<organism evidence="9 10">
    <name type="scientific">Sphingomonas aurea</name>
    <dbReference type="NCBI Taxonomy" id="3063994"/>
    <lineage>
        <taxon>Bacteria</taxon>
        <taxon>Pseudomonadati</taxon>
        <taxon>Pseudomonadota</taxon>
        <taxon>Alphaproteobacteria</taxon>
        <taxon>Sphingomonadales</taxon>
        <taxon>Sphingomonadaceae</taxon>
        <taxon>Sphingomonas</taxon>
    </lineage>
</organism>
<keyword evidence="3" id="KW-0902">Two-component regulatory system</keyword>
<keyword evidence="2" id="KW-0067">ATP-binding</keyword>
<feature type="modified residue" description="4-aspartylphosphate" evidence="6">
    <location>
        <position position="49"/>
    </location>
</feature>
<evidence type="ECO:0000259" key="7">
    <source>
        <dbReference type="PROSITE" id="PS50045"/>
    </source>
</evidence>